<name>A0ACC8CPG1_MANES</name>
<reference evidence="2" key="1">
    <citation type="journal article" date="2016" name="Nat. Biotechnol.">
        <title>Sequencing wild and cultivated cassava and related species reveals extensive interspecific hybridization and genetic diversity.</title>
        <authorList>
            <person name="Bredeson J.V."/>
            <person name="Lyons J.B."/>
            <person name="Prochnik S.E."/>
            <person name="Wu G.A."/>
            <person name="Ha C.M."/>
            <person name="Edsinger-Gonzales E."/>
            <person name="Grimwood J."/>
            <person name="Schmutz J."/>
            <person name="Rabbi I.Y."/>
            <person name="Egesi C."/>
            <person name="Nauluvula P."/>
            <person name="Lebot V."/>
            <person name="Ndunguru J."/>
            <person name="Mkamilo G."/>
            <person name="Bart R.S."/>
            <person name="Setter T.L."/>
            <person name="Gleadow R.M."/>
            <person name="Kulakow P."/>
            <person name="Ferguson M.E."/>
            <person name="Rounsley S."/>
            <person name="Rokhsar D.S."/>
        </authorList>
    </citation>
    <scope>NUCLEOTIDE SEQUENCE [LARGE SCALE GENOMIC DNA]</scope>
    <source>
        <strain evidence="2">cv. AM560-2</strain>
    </source>
</reference>
<proteinExistence type="predicted"/>
<organism evidence="1 2">
    <name type="scientific">Manihot esculenta</name>
    <name type="common">Cassava</name>
    <name type="synonym">Jatropha manihot</name>
    <dbReference type="NCBI Taxonomy" id="3983"/>
    <lineage>
        <taxon>Eukaryota</taxon>
        <taxon>Viridiplantae</taxon>
        <taxon>Streptophyta</taxon>
        <taxon>Embryophyta</taxon>
        <taxon>Tracheophyta</taxon>
        <taxon>Spermatophyta</taxon>
        <taxon>Magnoliopsida</taxon>
        <taxon>eudicotyledons</taxon>
        <taxon>Gunneridae</taxon>
        <taxon>Pentapetalae</taxon>
        <taxon>rosids</taxon>
        <taxon>fabids</taxon>
        <taxon>Malpighiales</taxon>
        <taxon>Euphorbiaceae</taxon>
        <taxon>Crotonoideae</taxon>
        <taxon>Manihoteae</taxon>
        <taxon>Manihot</taxon>
    </lineage>
</organism>
<keyword evidence="2" id="KW-1185">Reference proteome</keyword>
<accession>A0ACC8CPG1</accession>
<dbReference type="EMBL" id="CM004399">
    <property type="protein sequence ID" value="OAY32844.2"/>
    <property type="molecule type" value="Genomic_DNA"/>
</dbReference>
<dbReference type="Proteomes" id="UP000091857">
    <property type="component" value="Chromosome 13"/>
</dbReference>
<evidence type="ECO:0000313" key="2">
    <source>
        <dbReference type="Proteomes" id="UP000091857"/>
    </source>
</evidence>
<sequence length="296" mass="33897">MQNSFFRILMEFSFPLLQSLILAVLMVGGVFANYKITSFDENYEVTWGFDHVLSLNQGTQIQLSMDTSSGSGFASKLNFGSGFFHLRMKLPGNNSAGVVTAFYLSSHGNNHDELDFEFLGNNEGKPITLQTNVFANGMGNREQRIYLWFDPTADFHSYQVLWNQHQIVFFVDEIPIRVFKNKTNIGVSYPSRPMQVQASLWDGDSWATDGGQTKINWSYAPFKANFQGFDISGCSVLDISNILPCFSQKYWWNLDKFWKLNSSQQKAYDNVRNKHLTYDYCLDNPRFPIPPPECPQ</sequence>
<evidence type="ECO:0000313" key="1">
    <source>
        <dbReference type="EMBL" id="OAY32844.2"/>
    </source>
</evidence>
<comment type="caution">
    <text evidence="1">The sequence shown here is derived from an EMBL/GenBank/DDBJ whole genome shotgun (WGS) entry which is preliminary data.</text>
</comment>
<gene>
    <name evidence="1" type="ORF">MANES_13G046500v8</name>
</gene>
<protein>
    <submittedName>
        <fullName evidence="1">Uncharacterized protein</fullName>
    </submittedName>
</protein>